<keyword evidence="6 9" id="KW-0067">ATP-binding</keyword>
<dbReference type="InterPro" id="IPR053235">
    <property type="entry name" value="Ser_Thr_kinase"/>
</dbReference>
<dbReference type="Gene3D" id="3.30.200.20">
    <property type="entry name" value="Phosphorylase Kinase, domain 1"/>
    <property type="match status" value="1"/>
</dbReference>
<dbReference type="PROSITE" id="PS00107">
    <property type="entry name" value="PROTEIN_KINASE_ATP"/>
    <property type="match status" value="1"/>
</dbReference>
<gene>
    <name evidence="13" type="ORF">TEOVI_000552600</name>
</gene>
<feature type="region of interest" description="Disordered" evidence="10">
    <location>
        <begin position="1482"/>
        <end position="1501"/>
    </location>
</feature>
<organism evidence="13 14">
    <name type="scientific">Trypanosoma equiperdum</name>
    <dbReference type="NCBI Taxonomy" id="5694"/>
    <lineage>
        <taxon>Eukaryota</taxon>
        <taxon>Discoba</taxon>
        <taxon>Euglenozoa</taxon>
        <taxon>Kinetoplastea</taxon>
        <taxon>Metakinetoplastina</taxon>
        <taxon>Trypanosomatida</taxon>
        <taxon>Trypanosomatidae</taxon>
        <taxon>Trypanosoma</taxon>
    </lineage>
</organism>
<evidence type="ECO:0000256" key="7">
    <source>
        <dbReference type="ARBA" id="ARBA00047899"/>
    </source>
</evidence>
<dbReference type="Pfam" id="PF00069">
    <property type="entry name" value="Pkinase"/>
    <property type="match status" value="1"/>
</dbReference>
<feature type="transmembrane region" description="Helical" evidence="11">
    <location>
        <begin position="635"/>
        <end position="656"/>
    </location>
</feature>
<feature type="region of interest" description="Disordered" evidence="10">
    <location>
        <begin position="1"/>
        <end position="24"/>
    </location>
</feature>
<feature type="binding site" evidence="9">
    <location>
        <position position="1142"/>
    </location>
    <ligand>
        <name>ATP</name>
        <dbReference type="ChEBI" id="CHEBI:30616"/>
    </ligand>
</feature>
<accession>A0A1G4I8L0</accession>
<dbReference type="GO" id="GO:0005737">
    <property type="term" value="C:cytoplasm"/>
    <property type="evidence" value="ECO:0007669"/>
    <property type="project" value="TreeGrafter"/>
</dbReference>
<dbReference type="InterPro" id="IPR008271">
    <property type="entry name" value="Ser/Thr_kinase_AS"/>
</dbReference>
<dbReference type="PANTHER" id="PTHR24361">
    <property type="entry name" value="MITOGEN-ACTIVATED KINASE KINASE KINASE"/>
    <property type="match status" value="1"/>
</dbReference>
<evidence type="ECO:0000256" key="6">
    <source>
        <dbReference type="ARBA" id="ARBA00022840"/>
    </source>
</evidence>
<dbReference type="SMART" id="SM00220">
    <property type="entry name" value="S_TKc"/>
    <property type="match status" value="1"/>
</dbReference>
<keyword evidence="4 9" id="KW-0547">Nucleotide-binding</keyword>
<dbReference type="GO" id="GO:0004674">
    <property type="term" value="F:protein serine/threonine kinase activity"/>
    <property type="evidence" value="ECO:0007669"/>
    <property type="project" value="UniProtKB-KW"/>
</dbReference>
<dbReference type="RefSeq" id="XP_067079557.1">
    <property type="nucleotide sequence ID" value="XM_067223456.1"/>
</dbReference>
<evidence type="ECO:0000256" key="11">
    <source>
        <dbReference type="SAM" id="Phobius"/>
    </source>
</evidence>
<dbReference type="Proteomes" id="UP000195570">
    <property type="component" value="Unassembled WGS sequence"/>
</dbReference>
<protein>
    <recommendedName>
        <fullName evidence="1">non-specific serine/threonine protein kinase</fullName>
        <ecNumber evidence="1">2.7.11.1</ecNumber>
    </recommendedName>
</protein>
<comment type="caution">
    <text evidence="13">The sequence shown here is derived from an EMBL/GenBank/DDBJ whole genome shotgun (WGS) entry which is preliminary data.</text>
</comment>
<dbReference type="InterPro" id="IPR011009">
    <property type="entry name" value="Kinase-like_dom_sf"/>
</dbReference>
<feature type="transmembrane region" description="Helical" evidence="11">
    <location>
        <begin position="610"/>
        <end position="628"/>
    </location>
</feature>
<evidence type="ECO:0000256" key="10">
    <source>
        <dbReference type="SAM" id="MobiDB-lite"/>
    </source>
</evidence>
<evidence type="ECO:0000259" key="12">
    <source>
        <dbReference type="PROSITE" id="PS50011"/>
    </source>
</evidence>
<evidence type="ECO:0000256" key="9">
    <source>
        <dbReference type="PROSITE-ProRule" id="PRU10141"/>
    </source>
</evidence>
<feature type="region of interest" description="Disordered" evidence="10">
    <location>
        <begin position="779"/>
        <end position="824"/>
    </location>
</feature>
<dbReference type="EC" id="2.7.11.1" evidence="1"/>
<feature type="region of interest" description="Disordered" evidence="10">
    <location>
        <begin position="70"/>
        <end position="153"/>
    </location>
</feature>
<dbReference type="GeneID" id="92379466"/>
<dbReference type="PROSITE" id="PS50011">
    <property type="entry name" value="PROTEIN_KINASE_DOM"/>
    <property type="match status" value="1"/>
</dbReference>
<evidence type="ECO:0000256" key="5">
    <source>
        <dbReference type="ARBA" id="ARBA00022777"/>
    </source>
</evidence>
<feature type="region of interest" description="Disordered" evidence="10">
    <location>
        <begin position="898"/>
        <end position="922"/>
    </location>
</feature>
<evidence type="ECO:0000313" key="13">
    <source>
        <dbReference type="EMBL" id="SCU68393.1"/>
    </source>
</evidence>
<dbReference type="FunFam" id="3.30.200.20:FF:001892">
    <property type="entry name" value="Predicted protein"/>
    <property type="match status" value="1"/>
</dbReference>
<comment type="catalytic activity">
    <reaction evidence="7">
        <text>L-threonyl-[protein] + ATP = O-phospho-L-threonyl-[protein] + ADP + H(+)</text>
        <dbReference type="Rhea" id="RHEA:46608"/>
        <dbReference type="Rhea" id="RHEA-COMP:11060"/>
        <dbReference type="Rhea" id="RHEA-COMP:11605"/>
        <dbReference type="ChEBI" id="CHEBI:15378"/>
        <dbReference type="ChEBI" id="CHEBI:30013"/>
        <dbReference type="ChEBI" id="CHEBI:30616"/>
        <dbReference type="ChEBI" id="CHEBI:61977"/>
        <dbReference type="ChEBI" id="CHEBI:456216"/>
        <dbReference type="EC" id="2.7.11.1"/>
    </reaction>
</comment>
<dbReference type="InterPro" id="IPR000719">
    <property type="entry name" value="Prot_kinase_dom"/>
</dbReference>
<keyword evidence="5 13" id="KW-0418">Kinase</keyword>
<evidence type="ECO:0000313" key="14">
    <source>
        <dbReference type="Proteomes" id="UP000195570"/>
    </source>
</evidence>
<keyword evidence="11" id="KW-0812">Transmembrane</keyword>
<feature type="region of interest" description="Disordered" evidence="10">
    <location>
        <begin position="296"/>
        <end position="359"/>
    </location>
</feature>
<sequence>MPFAANVVQNTNDHSHTGDKGNEGAIVKVGEGVSLQSSTLDIVKSVGEGSAAGEAPGTSFRTIAAGAMGSRAKGAWEVTSTSGKPTTSSEKGDTAGFAESPGNNPNFLRSPLQRVLVPKTSSRGTNRLDGRNPLGEGAVRKDGDKSTGSCVKPSVNGDNKCDTIGSLARRAPPGLTMGRSELGSARDEWPVQSPRGVWPHPALSGKSSPNFYGSPVNTSTRAPFFSPLPAAALPPSNTVPGTLKRQLYNVDTANEEMMMPNNSFASTIVTSGSRCDNRDPAFSDCGEAGIFTPKRVGRDSRSATPTRWYNTSFHGNYAGGPMRRTSTAERGKLSAANEQNGERREVQSATVSPGLGPTTVEVYDTSISSRTGNAIKEQRSLSPNVQPACFYPINWSSCPSRDNDDSNAGDRISVPGAVLVPVDSDATNRDPQEGAPTNSCQLHNHCLNRTDSEWWFKDPTIFLLNVNLIKLLELREEMERLNEQRSVDRPHSAYERRGREASLHSSHSIMLAGMLEKLESIQFQIAYSILDIKNVLLKHHFAKWSNTGVRDCVSNVVSAWDAHGPASKEFKEASYILLDLVSAEERGSITYTNVHRMWNALGTSRTASCAATAFCFVSLLCFVVVAAAGTLPGWVCAAVASIGALLMVSVVTITSVQLHYSSVSARVWGFSHNEMLKRVEAVQQNLYDGGEGATGVPVGYSDLVAVQKAPGSSSTCFQLGKTSSQGHMLPQQDAPRDDCARDCGPLSSRNSFYSRSQLRIPNDTTGILRKVPSMSNVKCSSGASNGAISSGRSEKQAGSLRDSSPCLRRADRQENDWWNQPAGGRWNDDSFNRCSPMERVPVGHADNPLVAGGSGREWQEALSEQKRECDTAVRKQIGRRQSVDGDRAAANVLAVPSEFNHGEERPRQFRGAQRPQSRGVDSEVERMLRDAASKAALNSAYVAPMNIFSDEASPGSSLLLTSATGMQGNLLGTGSDGLPITAFVYCLDDVVASTLLANLWNRSIYVMQRSGLEDIDMTYKSCAVQTKVILVHAPDVDGAHLDVVLSWMKGGERLVFFFASSSEFIPSCIPKASQLVLPLTSHDIGRLFSSSLTDEMASKSLFGLSRNLQIPSYTLGRRLGGGAFGAVFEATMDDLNGRCAVKVMCLRGNKRDNGARNNGKGVRMPEVVREIEVMRMLNHPNLVRYLFCNWDGKCVSIFMELCPGGTLSDAITNGDIQGADHIISILRDVINGVVYLHDHHITHRDLKPENILFRDGRAKVSDFGTAVQRDSGLKNTRGTLAYMAPEVLLGEPYGKACDVWSIGCIVAEALGISTNCSNKCAAQDAQHQKQQRPVTDQQFSPTNQGLAELCERYRTMDERETRVFDCDDPTVCDFLQHCLHRNPEKRPSPKELLEHPLLNARCGSAVWEWVESVIARQRAMPLRRRTSTVILTSVAVNKGAGIGRDDDTDGADGMGGGEGGGLHTTYISRVASMSAASLQSISEEGQNSASWGTSFGDQGVV</sequence>
<dbReference type="PANTHER" id="PTHR24361:SF433">
    <property type="entry name" value="PROTEIN KINASE DOMAIN-CONTAINING PROTEIN"/>
    <property type="match status" value="1"/>
</dbReference>
<keyword evidence="11" id="KW-0472">Membrane</keyword>
<comment type="catalytic activity">
    <reaction evidence="8">
        <text>L-seryl-[protein] + ATP = O-phospho-L-seryl-[protein] + ADP + H(+)</text>
        <dbReference type="Rhea" id="RHEA:17989"/>
        <dbReference type="Rhea" id="RHEA-COMP:9863"/>
        <dbReference type="Rhea" id="RHEA-COMP:11604"/>
        <dbReference type="ChEBI" id="CHEBI:15378"/>
        <dbReference type="ChEBI" id="CHEBI:29999"/>
        <dbReference type="ChEBI" id="CHEBI:30616"/>
        <dbReference type="ChEBI" id="CHEBI:83421"/>
        <dbReference type="ChEBI" id="CHEBI:456216"/>
        <dbReference type="EC" id="2.7.11.1"/>
    </reaction>
</comment>
<dbReference type="InterPro" id="IPR017441">
    <property type="entry name" value="Protein_kinase_ATP_BS"/>
</dbReference>
<keyword evidence="3" id="KW-0808">Transferase</keyword>
<dbReference type="PROSITE" id="PS00108">
    <property type="entry name" value="PROTEIN_KINASE_ST"/>
    <property type="match status" value="1"/>
</dbReference>
<keyword evidence="14" id="KW-1185">Reference proteome</keyword>
<evidence type="ECO:0000256" key="2">
    <source>
        <dbReference type="ARBA" id="ARBA00022527"/>
    </source>
</evidence>
<evidence type="ECO:0000256" key="1">
    <source>
        <dbReference type="ARBA" id="ARBA00012513"/>
    </source>
</evidence>
<feature type="compositionally biased region" description="Low complexity" evidence="10">
    <location>
        <begin position="780"/>
        <end position="791"/>
    </location>
</feature>
<keyword evidence="11" id="KW-1133">Transmembrane helix</keyword>
<dbReference type="GO" id="GO:0005524">
    <property type="term" value="F:ATP binding"/>
    <property type="evidence" value="ECO:0007669"/>
    <property type="project" value="UniProtKB-UniRule"/>
</dbReference>
<dbReference type="EMBL" id="CZPT02000973">
    <property type="protein sequence ID" value="SCU68393.1"/>
    <property type="molecule type" value="Genomic_DNA"/>
</dbReference>
<feature type="compositionally biased region" description="Polar residues" evidence="10">
    <location>
        <begin position="78"/>
        <end position="89"/>
    </location>
</feature>
<dbReference type="SUPFAM" id="SSF56112">
    <property type="entry name" value="Protein kinase-like (PK-like)"/>
    <property type="match status" value="1"/>
</dbReference>
<dbReference type="VEuPathDB" id="TriTrypDB:TEOVI_000552600"/>
<reference evidence="13" key="1">
    <citation type="submission" date="2016-09" db="EMBL/GenBank/DDBJ databases">
        <authorList>
            <person name="Hebert L."/>
            <person name="Moumen B."/>
        </authorList>
    </citation>
    <scope>NUCLEOTIDE SEQUENCE [LARGE SCALE GENOMIC DNA]</scope>
    <source>
        <strain evidence="13">OVI</strain>
    </source>
</reference>
<evidence type="ECO:0000256" key="3">
    <source>
        <dbReference type="ARBA" id="ARBA00022679"/>
    </source>
</evidence>
<keyword evidence="2" id="KW-0723">Serine/threonine-protein kinase</keyword>
<evidence type="ECO:0000256" key="4">
    <source>
        <dbReference type="ARBA" id="ARBA00022741"/>
    </source>
</evidence>
<feature type="domain" description="Protein kinase" evidence="12">
    <location>
        <begin position="1113"/>
        <end position="1398"/>
    </location>
</feature>
<dbReference type="Gene3D" id="1.10.510.10">
    <property type="entry name" value="Transferase(Phosphotransferase) domain 1"/>
    <property type="match status" value="1"/>
</dbReference>
<proteinExistence type="predicted"/>
<name>A0A1G4I8L0_TRYEQ</name>
<feature type="compositionally biased region" description="Basic and acidic residues" evidence="10">
    <location>
        <begin position="13"/>
        <end position="22"/>
    </location>
</feature>
<evidence type="ECO:0000256" key="8">
    <source>
        <dbReference type="ARBA" id="ARBA00048679"/>
    </source>
</evidence>
<feature type="compositionally biased region" description="Polar residues" evidence="10">
    <location>
        <begin position="302"/>
        <end position="314"/>
    </location>
</feature>